<organism evidence="3 4">
    <name type="scientific">Acinetobacter venetianus</name>
    <dbReference type="NCBI Taxonomy" id="52133"/>
    <lineage>
        <taxon>Bacteria</taxon>
        <taxon>Pseudomonadati</taxon>
        <taxon>Pseudomonadota</taxon>
        <taxon>Gammaproteobacteria</taxon>
        <taxon>Moraxellales</taxon>
        <taxon>Moraxellaceae</taxon>
        <taxon>Acinetobacter</taxon>
    </lineage>
</organism>
<dbReference type="EMBL" id="JRHX01000092">
    <property type="protein sequence ID" value="KXZ68526.1"/>
    <property type="molecule type" value="Genomic_DNA"/>
</dbReference>
<dbReference type="Pfam" id="PF09935">
    <property type="entry name" value="DUF2167"/>
    <property type="match status" value="1"/>
</dbReference>
<sequence>MLNQLQPKKLTSLSYAIALSLSMLGVASAPSYSFASASTEETTVNNTQAQQAEENPMSKLDWHLGPKKENVANVATLNTLKDEGFLDPVNSDKFLELTGNLTSGSTNILVAPDNSWWATFDFDPAGYVKDDEKIDADALLEQLKASDEPSNKERERLGFPKLYTVGWAVPPHYDNQTKRLEWALKIRDDNNSEAINYTIRILGRTGVTSATLVSDEEGLNQNIDAFKSSLKGFEYNFGEKYSEYREGDKVAEYGLAALIAGGAAVVATKKGFWAAIAAFFAAAWKFIAVGVVALGGWISSLFKRNKS</sequence>
<evidence type="ECO:0000256" key="1">
    <source>
        <dbReference type="SAM" id="Phobius"/>
    </source>
</evidence>
<feature type="chain" id="PRO_5007562875" description="DUF2167 domain-containing protein" evidence="2">
    <location>
        <begin position="30"/>
        <end position="307"/>
    </location>
</feature>
<name>A0A150HPP3_9GAMM</name>
<keyword evidence="1" id="KW-1133">Transmembrane helix</keyword>
<evidence type="ECO:0000256" key="2">
    <source>
        <dbReference type="SAM" id="SignalP"/>
    </source>
</evidence>
<feature type="transmembrane region" description="Helical" evidence="1">
    <location>
        <begin position="272"/>
        <end position="298"/>
    </location>
</feature>
<keyword evidence="2" id="KW-0732">Signal</keyword>
<dbReference type="RefSeq" id="WP_061525681.1">
    <property type="nucleotide sequence ID" value="NZ_JRHX01000092.1"/>
</dbReference>
<evidence type="ECO:0008006" key="5">
    <source>
        <dbReference type="Google" id="ProtNLM"/>
    </source>
</evidence>
<dbReference type="Proteomes" id="UP000075544">
    <property type="component" value="Unassembled WGS sequence"/>
</dbReference>
<comment type="caution">
    <text evidence="3">The sequence shown here is derived from an EMBL/GenBank/DDBJ whole genome shotgun (WGS) entry which is preliminary data.</text>
</comment>
<dbReference type="PATRIC" id="fig|52133.19.peg.3302"/>
<protein>
    <recommendedName>
        <fullName evidence="5">DUF2167 domain-containing protein</fullName>
    </recommendedName>
</protein>
<keyword evidence="1" id="KW-0472">Membrane</keyword>
<dbReference type="InterPro" id="IPR018682">
    <property type="entry name" value="DUF2167_membr"/>
</dbReference>
<proteinExistence type="predicted"/>
<keyword evidence="1" id="KW-0812">Transmembrane</keyword>
<gene>
    <name evidence="3" type="ORF">AVENLUH13518_03254</name>
</gene>
<evidence type="ECO:0000313" key="4">
    <source>
        <dbReference type="Proteomes" id="UP000075544"/>
    </source>
</evidence>
<accession>A0A150HPP3</accession>
<feature type="signal peptide" evidence="2">
    <location>
        <begin position="1"/>
        <end position="29"/>
    </location>
</feature>
<evidence type="ECO:0000313" key="3">
    <source>
        <dbReference type="EMBL" id="KXZ68526.1"/>
    </source>
</evidence>
<reference evidence="3 4" key="1">
    <citation type="journal article" date="2016" name="Sci. Rep.">
        <title>Genomic and phenotypic characterization of the species Acinetobacter venetianus.</title>
        <authorList>
            <person name="Fondi M."/>
            <person name="Maida I."/>
            <person name="Perrin E."/>
            <person name="Orlandini V."/>
            <person name="La Torre L."/>
            <person name="Bosi E."/>
            <person name="Negroni A."/>
            <person name="Zanaroli G."/>
            <person name="Fava F."/>
            <person name="Decorosi F."/>
            <person name="Giovannetti L."/>
            <person name="Viti C."/>
            <person name="Vaneechoutte M."/>
            <person name="Dijkshoorn L."/>
            <person name="Fani R."/>
        </authorList>
    </citation>
    <scope>NUCLEOTIDE SEQUENCE [LARGE SCALE GENOMIC DNA]</scope>
    <source>
        <strain evidence="3 4">LUH13518</strain>
    </source>
</reference>
<dbReference type="AlphaFoldDB" id="A0A150HPP3"/>